<protein>
    <submittedName>
        <fullName evidence="2">Uncharacterized protein</fullName>
    </submittedName>
</protein>
<dbReference type="InParanoid" id="A0A162X8G7"/>
<dbReference type="AlphaFoldDB" id="A0A162X8G7"/>
<dbReference type="PANTHER" id="PTHR28309:SF1">
    <property type="entry name" value="REQUIRED FOR EXCISION 1-B DOMAIN-CONTAINING PROTEIN"/>
    <property type="match status" value="1"/>
</dbReference>
<feature type="coiled-coil region" evidence="1">
    <location>
        <begin position="80"/>
        <end position="107"/>
    </location>
</feature>
<dbReference type="GeneID" id="28992394"/>
<accession>A0A162X8G7</accession>
<reference evidence="3" key="1">
    <citation type="submission" date="2015-06" db="EMBL/GenBank/DDBJ databases">
        <title>Expansion of signal transduction pathways in fungi by whole-genome duplication.</title>
        <authorList>
            <consortium name="DOE Joint Genome Institute"/>
            <person name="Corrochano L.M."/>
            <person name="Kuo A."/>
            <person name="Marcet-Houben M."/>
            <person name="Polaino S."/>
            <person name="Salamov A."/>
            <person name="Villalobos J.M."/>
            <person name="Alvarez M.I."/>
            <person name="Avalos J."/>
            <person name="Benito E.P."/>
            <person name="Benoit I."/>
            <person name="Burger G."/>
            <person name="Camino L.P."/>
            <person name="Canovas D."/>
            <person name="Cerda-Olmedo E."/>
            <person name="Cheng J.-F."/>
            <person name="Dominguez A."/>
            <person name="Elias M."/>
            <person name="Eslava A.P."/>
            <person name="Glaser F."/>
            <person name="Grimwood J."/>
            <person name="Gutierrez G."/>
            <person name="Heitman J."/>
            <person name="Henrissat B."/>
            <person name="Iturriaga E.A."/>
            <person name="Lang B.F."/>
            <person name="Lavin J.L."/>
            <person name="Lee S."/>
            <person name="Li W."/>
            <person name="Lindquist E."/>
            <person name="Lopez-Garcia S."/>
            <person name="Luque E.M."/>
            <person name="Marcos A.T."/>
            <person name="Martin J."/>
            <person name="McCluskey K."/>
            <person name="Medina H.R."/>
            <person name="Miralles-Duran A."/>
            <person name="Miyazaki A."/>
            <person name="Munoz-Torres E."/>
            <person name="Oguiza J.A."/>
            <person name="Ohm R."/>
            <person name="Olmedo M."/>
            <person name="Orejas M."/>
            <person name="Ortiz-Castellanos L."/>
            <person name="Pisabarro A.G."/>
            <person name="Rodriguez-Romero J."/>
            <person name="Ruiz-Herrera J."/>
            <person name="Ruiz-Vazquez R."/>
            <person name="Sanz C."/>
            <person name="Schackwitz W."/>
            <person name="Schmutz J."/>
            <person name="Shahriari M."/>
            <person name="Shelest E."/>
            <person name="Silva-Franco F."/>
            <person name="Soanes D."/>
            <person name="Syed K."/>
            <person name="Tagua V.G."/>
            <person name="Talbot N.J."/>
            <person name="Thon M."/>
            <person name="De vries R.P."/>
            <person name="Wiebenga A."/>
            <person name="Yadav J.S."/>
            <person name="Braun E.L."/>
            <person name="Baker S."/>
            <person name="Garre V."/>
            <person name="Horwitz B."/>
            <person name="Torres-Martinez S."/>
            <person name="Idnurm A."/>
            <person name="Herrera-Estrella A."/>
            <person name="Gabaldon T."/>
            <person name="Grigoriev I.V."/>
        </authorList>
    </citation>
    <scope>NUCLEOTIDE SEQUENCE [LARGE SCALE GENOMIC DNA]</scope>
    <source>
        <strain evidence="3">NRRL 1555(-)</strain>
    </source>
</reference>
<name>A0A162X8G7_PHYB8</name>
<proteinExistence type="predicted"/>
<dbReference type="Pfam" id="PF14966">
    <property type="entry name" value="DNA_repr_REX1B"/>
    <property type="match status" value="1"/>
</dbReference>
<evidence type="ECO:0000313" key="2">
    <source>
        <dbReference type="EMBL" id="OAD73205.1"/>
    </source>
</evidence>
<dbReference type="InterPro" id="IPR039491">
    <property type="entry name" value="REX1-B"/>
</dbReference>
<dbReference type="VEuPathDB" id="FungiDB:PHYBLDRAFT_145607"/>
<gene>
    <name evidence="2" type="ORF">PHYBLDRAFT_145607</name>
</gene>
<dbReference type="PANTHER" id="PTHR28309">
    <property type="entry name" value="REQUIRED FOR EXCISION 1-B DOMAIN-CONTAINING PROTEIN"/>
    <property type="match status" value="1"/>
</dbReference>
<dbReference type="OrthoDB" id="434723at2759"/>
<keyword evidence="3" id="KW-1185">Reference proteome</keyword>
<evidence type="ECO:0000256" key="1">
    <source>
        <dbReference type="SAM" id="Coils"/>
    </source>
</evidence>
<keyword evidence="1" id="KW-0175">Coiled coil</keyword>
<dbReference type="Proteomes" id="UP000077315">
    <property type="component" value="Unassembled WGS sequence"/>
</dbReference>
<evidence type="ECO:0000313" key="3">
    <source>
        <dbReference type="Proteomes" id="UP000077315"/>
    </source>
</evidence>
<sequence>MADNDSLILKGLQSLSKAQDTRLELYKEFDDAYKDYLVDACPPEQYHSICKIVTEGFQEVSLDVQAIERAMLDAFNRKDIATMIRRLQEAEKEKLRETATLQILSIEARKGDKDYDDTIQEKTSLLKQIQANIQDIWDEIRQETAELSFQLADNSK</sequence>
<organism evidence="2 3">
    <name type="scientific">Phycomyces blakesleeanus (strain ATCC 8743b / DSM 1359 / FGSC 10004 / NBRC 33097 / NRRL 1555)</name>
    <dbReference type="NCBI Taxonomy" id="763407"/>
    <lineage>
        <taxon>Eukaryota</taxon>
        <taxon>Fungi</taxon>
        <taxon>Fungi incertae sedis</taxon>
        <taxon>Mucoromycota</taxon>
        <taxon>Mucoromycotina</taxon>
        <taxon>Mucoromycetes</taxon>
        <taxon>Mucorales</taxon>
        <taxon>Phycomycetaceae</taxon>
        <taxon>Phycomyces</taxon>
    </lineage>
</organism>
<dbReference type="EMBL" id="KV440981">
    <property type="protein sequence ID" value="OAD73205.1"/>
    <property type="molecule type" value="Genomic_DNA"/>
</dbReference>
<dbReference type="RefSeq" id="XP_018291245.1">
    <property type="nucleotide sequence ID" value="XM_018431488.1"/>
</dbReference>